<organism evidence="3">
    <name type="scientific">Gongylonema pulchrum</name>
    <dbReference type="NCBI Taxonomy" id="637853"/>
    <lineage>
        <taxon>Eukaryota</taxon>
        <taxon>Metazoa</taxon>
        <taxon>Ecdysozoa</taxon>
        <taxon>Nematoda</taxon>
        <taxon>Chromadorea</taxon>
        <taxon>Rhabditida</taxon>
        <taxon>Spirurina</taxon>
        <taxon>Spiruromorpha</taxon>
        <taxon>Spiruroidea</taxon>
        <taxon>Gongylonematidae</taxon>
        <taxon>Gongylonema</taxon>
    </lineage>
</organism>
<sequence length="72" mass="7940">MKVGRSTASCLTRKRIVVRHGKPFKMPSISIGTSDTATCFVVLTEILNILTSEAPKELRRTLIFSSKCETAI</sequence>
<dbReference type="Proteomes" id="UP000271098">
    <property type="component" value="Unassembled WGS sequence"/>
</dbReference>
<protein>
    <submittedName>
        <fullName evidence="1 3">Uncharacterized protein</fullName>
    </submittedName>
</protein>
<name>A0A183F1A4_9BILA</name>
<gene>
    <name evidence="1" type="ORF">GPUH_LOCUS26996</name>
</gene>
<reference evidence="3" key="1">
    <citation type="submission" date="2016-06" db="UniProtKB">
        <authorList>
            <consortium name="WormBaseParasite"/>
        </authorList>
    </citation>
    <scope>IDENTIFICATION</scope>
</reference>
<evidence type="ECO:0000313" key="2">
    <source>
        <dbReference type="Proteomes" id="UP000271098"/>
    </source>
</evidence>
<dbReference type="WBParaSite" id="GPUH_0002702501-mRNA-1">
    <property type="protein sequence ID" value="GPUH_0002702501-mRNA-1"/>
    <property type="gene ID" value="GPUH_0002702501"/>
</dbReference>
<keyword evidence="2" id="KW-1185">Reference proteome</keyword>
<dbReference type="AlphaFoldDB" id="A0A183F1A4"/>
<evidence type="ECO:0000313" key="1">
    <source>
        <dbReference type="EMBL" id="VDN49788.1"/>
    </source>
</evidence>
<accession>A0A183F1A4</accession>
<evidence type="ECO:0000313" key="3">
    <source>
        <dbReference type="WBParaSite" id="GPUH_0002702501-mRNA-1"/>
    </source>
</evidence>
<proteinExistence type="predicted"/>
<dbReference type="EMBL" id="UYRT01116840">
    <property type="protein sequence ID" value="VDN49788.1"/>
    <property type="molecule type" value="Genomic_DNA"/>
</dbReference>
<reference evidence="1 2" key="2">
    <citation type="submission" date="2018-11" db="EMBL/GenBank/DDBJ databases">
        <authorList>
            <consortium name="Pathogen Informatics"/>
        </authorList>
    </citation>
    <scope>NUCLEOTIDE SEQUENCE [LARGE SCALE GENOMIC DNA]</scope>
</reference>